<organism evidence="1 2">
    <name type="scientific">Daphnia magna</name>
    <dbReference type="NCBI Taxonomy" id="35525"/>
    <lineage>
        <taxon>Eukaryota</taxon>
        <taxon>Metazoa</taxon>
        <taxon>Ecdysozoa</taxon>
        <taxon>Arthropoda</taxon>
        <taxon>Crustacea</taxon>
        <taxon>Branchiopoda</taxon>
        <taxon>Diplostraca</taxon>
        <taxon>Cladocera</taxon>
        <taxon>Anomopoda</taxon>
        <taxon>Daphniidae</taxon>
        <taxon>Daphnia</taxon>
    </lineage>
</organism>
<proteinExistence type="predicted"/>
<dbReference type="Proteomes" id="UP001234178">
    <property type="component" value="Unassembled WGS sequence"/>
</dbReference>
<gene>
    <name evidence="1" type="ORF">OUZ56_019269</name>
</gene>
<keyword evidence="2" id="KW-1185">Reference proteome</keyword>
<protein>
    <submittedName>
        <fullName evidence="1">Uncharacterized protein</fullName>
    </submittedName>
</protein>
<accession>A0ABQ9ZB49</accession>
<comment type="caution">
    <text evidence="1">The sequence shown here is derived from an EMBL/GenBank/DDBJ whole genome shotgun (WGS) entry which is preliminary data.</text>
</comment>
<dbReference type="EMBL" id="JAOYFB010000003">
    <property type="protein sequence ID" value="KAK4010122.1"/>
    <property type="molecule type" value="Genomic_DNA"/>
</dbReference>
<sequence>MSLFVESFQVTTNWRPLEAATVQPKIGISTVPSEKRNEEPCLMKPRQYLPVVSWFSGNRGRALARSLRQCCTNRNAKRYPYYPFPVKIRLMQHYWRERSSRKVRVERTGVV</sequence>
<name>A0ABQ9ZB49_9CRUS</name>
<reference evidence="1 2" key="1">
    <citation type="journal article" date="2023" name="Nucleic Acids Res.">
        <title>The hologenome of Daphnia magna reveals possible DNA methylation and microbiome-mediated evolution of the host genome.</title>
        <authorList>
            <person name="Chaturvedi A."/>
            <person name="Li X."/>
            <person name="Dhandapani V."/>
            <person name="Marshall H."/>
            <person name="Kissane S."/>
            <person name="Cuenca-Cambronero M."/>
            <person name="Asole G."/>
            <person name="Calvet F."/>
            <person name="Ruiz-Romero M."/>
            <person name="Marangio P."/>
            <person name="Guigo R."/>
            <person name="Rago D."/>
            <person name="Mirbahai L."/>
            <person name="Eastwood N."/>
            <person name="Colbourne J.K."/>
            <person name="Zhou J."/>
            <person name="Mallon E."/>
            <person name="Orsini L."/>
        </authorList>
    </citation>
    <scope>NUCLEOTIDE SEQUENCE [LARGE SCALE GENOMIC DNA]</scope>
    <source>
        <strain evidence="1">LRV0_1</strain>
    </source>
</reference>
<evidence type="ECO:0000313" key="1">
    <source>
        <dbReference type="EMBL" id="KAK4010122.1"/>
    </source>
</evidence>
<evidence type="ECO:0000313" key="2">
    <source>
        <dbReference type="Proteomes" id="UP001234178"/>
    </source>
</evidence>